<dbReference type="Proteomes" id="UP001172082">
    <property type="component" value="Unassembled WGS sequence"/>
</dbReference>
<evidence type="ECO:0000313" key="1">
    <source>
        <dbReference type="EMBL" id="MDN5202518.1"/>
    </source>
</evidence>
<gene>
    <name evidence="1" type="ORF">QQ008_14115</name>
</gene>
<evidence type="ECO:0000313" key="2">
    <source>
        <dbReference type="Proteomes" id="UP001172082"/>
    </source>
</evidence>
<protein>
    <submittedName>
        <fullName evidence="1">Uncharacterized protein</fullName>
    </submittedName>
</protein>
<proteinExistence type="predicted"/>
<keyword evidence="2" id="KW-1185">Reference proteome</keyword>
<organism evidence="1 2">
    <name type="scientific">Splendidivirga corallicola</name>
    <dbReference type="NCBI Taxonomy" id="3051826"/>
    <lineage>
        <taxon>Bacteria</taxon>
        <taxon>Pseudomonadati</taxon>
        <taxon>Bacteroidota</taxon>
        <taxon>Cytophagia</taxon>
        <taxon>Cytophagales</taxon>
        <taxon>Splendidivirgaceae</taxon>
        <taxon>Splendidivirga</taxon>
    </lineage>
</organism>
<dbReference type="EMBL" id="JAUJEA010000004">
    <property type="protein sequence ID" value="MDN5202518.1"/>
    <property type="molecule type" value="Genomic_DNA"/>
</dbReference>
<accession>A0ABT8KSA6</accession>
<comment type="caution">
    <text evidence="1">The sequence shown here is derived from an EMBL/GenBank/DDBJ whole genome shotgun (WGS) entry which is preliminary data.</text>
</comment>
<dbReference type="RefSeq" id="WP_346752542.1">
    <property type="nucleotide sequence ID" value="NZ_JAUJEA010000004.1"/>
</dbReference>
<reference evidence="1" key="1">
    <citation type="submission" date="2023-06" db="EMBL/GenBank/DDBJ databases">
        <title>Genomic of Parafulvivirga corallium.</title>
        <authorList>
            <person name="Wang G."/>
        </authorList>
    </citation>
    <scope>NUCLEOTIDE SEQUENCE</scope>
    <source>
        <strain evidence="1">BMA10</strain>
    </source>
</reference>
<name>A0ABT8KSA6_9BACT</name>
<sequence length="104" mass="11760">MKIVVEEISPSATVGADDGNIKVNQTPTEVSENDPFEIKINFSDAKSVRVEFENIITDNVHLPFDDLEKINADLRRLSIYLSCMDGHEHPYVIHFKQQDASNSK</sequence>